<feature type="domain" description="DUF2383" evidence="1">
    <location>
        <begin position="6"/>
        <end position="111"/>
    </location>
</feature>
<evidence type="ECO:0000313" key="3">
    <source>
        <dbReference type="EMBL" id="QQX27112.1"/>
    </source>
</evidence>
<evidence type="ECO:0000313" key="2">
    <source>
        <dbReference type="EMBL" id="KYC94275.1"/>
    </source>
</evidence>
<dbReference type="EMBL" id="CP066701">
    <property type="protein sequence ID" value="QQX27112.1"/>
    <property type="molecule type" value="Genomic_DNA"/>
</dbReference>
<organism evidence="2 4">
    <name type="scientific">Heyndrickxia sporothermodurans</name>
    <dbReference type="NCBI Taxonomy" id="46224"/>
    <lineage>
        <taxon>Bacteria</taxon>
        <taxon>Bacillati</taxon>
        <taxon>Bacillota</taxon>
        <taxon>Bacilli</taxon>
        <taxon>Bacillales</taxon>
        <taxon>Bacillaceae</taxon>
        <taxon>Heyndrickxia</taxon>
    </lineage>
</organism>
<dbReference type="CDD" id="cd00657">
    <property type="entry name" value="Ferritin_like"/>
    <property type="match status" value="1"/>
</dbReference>
<sequence length="141" mass="16013">MVNNHVINTLNDFLKGQYMGIHAYENYIQKISDEQIKRELQKIQQELKNDASKVAERIQNLGGKPADSEGIVGSIQGYLNHFTIPNDTSEMLEDALNGENKGIQMAKEIVRGDLDPESLQLIKELLNKDRSHVERLRGLIQ</sequence>
<dbReference type="Proteomes" id="UP000075666">
    <property type="component" value="Unassembled WGS sequence"/>
</dbReference>
<keyword evidence="4" id="KW-1185">Reference proteome</keyword>
<dbReference type="RefSeq" id="WP_066234871.1">
    <property type="nucleotide sequence ID" value="NZ_CP066701.1"/>
</dbReference>
<evidence type="ECO:0000313" key="4">
    <source>
        <dbReference type="Proteomes" id="UP000075666"/>
    </source>
</evidence>
<dbReference type="PATRIC" id="fig|46224.3.peg.306"/>
<reference evidence="3 5" key="2">
    <citation type="submission" date="2020-12" db="EMBL/GenBank/DDBJ databases">
        <title>Taxonomic evaluation of the Bacillus sporothermodurans group of bacteria based on whole genome sequences.</title>
        <authorList>
            <person name="Fiedler G."/>
            <person name="Herbstmann A.-D."/>
            <person name="Doll E."/>
            <person name="Wenning M."/>
            <person name="Brinks E."/>
            <person name="Kabisch J."/>
            <person name="Breitenwieser F."/>
            <person name="Lappann M."/>
            <person name="Boehnlein C."/>
            <person name="Franz C."/>
        </authorList>
    </citation>
    <scope>NUCLEOTIDE SEQUENCE [LARGE SCALE GENOMIC DNA]</scope>
    <source>
        <strain evidence="3 5">DSM 10599</strain>
    </source>
</reference>
<dbReference type="InterPro" id="IPR019052">
    <property type="entry name" value="DUF2383"/>
</dbReference>
<dbReference type="Pfam" id="PF09537">
    <property type="entry name" value="DUF2383"/>
    <property type="match status" value="1"/>
</dbReference>
<dbReference type="EMBL" id="LQYN01000102">
    <property type="protein sequence ID" value="KYC94275.1"/>
    <property type="molecule type" value="Genomic_DNA"/>
</dbReference>
<accession>A0A150KL69</accession>
<dbReference type="InterPro" id="IPR009078">
    <property type="entry name" value="Ferritin-like_SF"/>
</dbReference>
<dbReference type="SUPFAM" id="SSF47240">
    <property type="entry name" value="Ferritin-like"/>
    <property type="match status" value="1"/>
</dbReference>
<dbReference type="Gene3D" id="1.20.1260.10">
    <property type="match status" value="1"/>
</dbReference>
<protein>
    <submittedName>
        <fullName evidence="3">Ferritin-like domain-containing protein</fullName>
    </submittedName>
</protein>
<evidence type="ECO:0000313" key="5">
    <source>
        <dbReference type="Proteomes" id="UP000595512"/>
    </source>
</evidence>
<name>A0A150KL69_9BACI</name>
<reference evidence="2 4" key="1">
    <citation type="submission" date="2016-01" db="EMBL/GenBank/DDBJ databases">
        <title>Genome Sequences of Twelve Sporeforming Bacillus Species Isolated from Foods.</title>
        <authorList>
            <person name="Berendsen E.M."/>
            <person name="Wells-Bennik M.H."/>
            <person name="Krawcyk A.O."/>
            <person name="De Jong A."/>
            <person name="Holsappel S."/>
            <person name="Eijlander R.T."/>
            <person name="Kuipers O.P."/>
        </authorList>
    </citation>
    <scope>NUCLEOTIDE SEQUENCE [LARGE SCALE GENOMIC DNA]</scope>
    <source>
        <strain evidence="2 4">B4102</strain>
    </source>
</reference>
<dbReference type="STRING" id="46224.B4102_3626"/>
<dbReference type="InterPro" id="IPR012347">
    <property type="entry name" value="Ferritin-like"/>
</dbReference>
<evidence type="ECO:0000259" key="1">
    <source>
        <dbReference type="Pfam" id="PF09537"/>
    </source>
</evidence>
<dbReference type="AlphaFoldDB" id="A0A150KL69"/>
<dbReference type="Proteomes" id="UP000595512">
    <property type="component" value="Chromosome"/>
</dbReference>
<proteinExistence type="predicted"/>
<dbReference type="OrthoDB" id="1706687at2"/>
<gene>
    <name evidence="2" type="ORF">B4102_3626</name>
    <name evidence="3" type="ORF">JGZ69_10310</name>
</gene>
<dbReference type="KEGG" id="hspo:JGZ69_10310"/>